<feature type="compositionally biased region" description="Basic and acidic residues" evidence="1">
    <location>
        <begin position="1"/>
        <end position="18"/>
    </location>
</feature>
<evidence type="ECO:0000256" key="2">
    <source>
        <dbReference type="SAM" id="Phobius"/>
    </source>
</evidence>
<keyword evidence="2" id="KW-0812">Transmembrane</keyword>
<keyword evidence="2" id="KW-1133">Transmembrane helix</keyword>
<feature type="region of interest" description="Disordered" evidence="1">
    <location>
        <begin position="134"/>
        <end position="189"/>
    </location>
</feature>
<reference evidence="3 4" key="1">
    <citation type="journal article" date="2016" name="Genome Biol. Evol.">
        <title>Divergent and convergent evolution of fungal pathogenicity.</title>
        <authorList>
            <person name="Shang Y."/>
            <person name="Xiao G."/>
            <person name="Zheng P."/>
            <person name="Cen K."/>
            <person name="Zhan S."/>
            <person name="Wang C."/>
        </authorList>
    </citation>
    <scope>NUCLEOTIDE SEQUENCE [LARGE SCALE GENOMIC DNA]</scope>
    <source>
        <strain evidence="3 4">RCEF 2490</strain>
    </source>
</reference>
<keyword evidence="4" id="KW-1185">Reference proteome</keyword>
<organism evidence="3 4">
    <name type="scientific">Moelleriella libera RCEF 2490</name>
    <dbReference type="NCBI Taxonomy" id="1081109"/>
    <lineage>
        <taxon>Eukaryota</taxon>
        <taxon>Fungi</taxon>
        <taxon>Dikarya</taxon>
        <taxon>Ascomycota</taxon>
        <taxon>Pezizomycotina</taxon>
        <taxon>Sordariomycetes</taxon>
        <taxon>Hypocreomycetidae</taxon>
        <taxon>Hypocreales</taxon>
        <taxon>Clavicipitaceae</taxon>
        <taxon>Moelleriella</taxon>
    </lineage>
</organism>
<keyword evidence="2" id="KW-0472">Membrane</keyword>
<dbReference type="EMBL" id="AZGY01000006">
    <property type="protein sequence ID" value="KZZ97601.1"/>
    <property type="molecule type" value="Genomic_DNA"/>
</dbReference>
<name>A0A168DCR1_9HYPO</name>
<feature type="region of interest" description="Disordered" evidence="1">
    <location>
        <begin position="429"/>
        <end position="455"/>
    </location>
</feature>
<dbReference type="PANTHER" id="PTHR42032:SF1">
    <property type="entry name" value="YALI0E30679P"/>
    <property type="match status" value="1"/>
</dbReference>
<feature type="compositionally biased region" description="Basic and acidic residues" evidence="1">
    <location>
        <begin position="171"/>
        <end position="187"/>
    </location>
</feature>
<comment type="caution">
    <text evidence="3">The sequence shown here is derived from an EMBL/GenBank/DDBJ whole genome shotgun (WGS) entry which is preliminary data.</text>
</comment>
<feature type="transmembrane region" description="Helical" evidence="2">
    <location>
        <begin position="204"/>
        <end position="224"/>
    </location>
</feature>
<sequence>MDDRPQPRRKSLPDRSEASIDGTPPGIPRRSSNFSDFNLDEARNMSRPRPQSSDKPPAASEHSSLALISLASALLPGIAGSLFTNGHVVTTDIMLLGFAGVYLHWSVTQPWVWYYAARQARLQQQADNGFTVADSDADADLDADDTDDVERSPPKSANLDNVPEESDVEESDQHSKESTQHSHDRPRSTVRTRAALKELYVHEILALLLCFLFPILAAFSLHYIRAQLSRPSEGLVSNFNLTIFLVVSGLRTSSHTWKLLLSRTLHLQNVVHRSALTQPVLPHVEELIERVERLEARSLADEFVKDHNVEQTGPEYKAALARDVRNAIQPELDALNRAVRRYEKKATMLQHQTEARFMALDSRLDDAIALAAVAAKNSNARNIFVQTAESCLALVSFPITYLFQLLLLPVRSISALLFFNRRRPVARHGRTRRIGKQPVQPRYSGDMVSSRVMKR</sequence>
<gene>
    <name evidence="3" type="ORF">AAL_03565</name>
</gene>
<dbReference type="OrthoDB" id="5422510at2759"/>
<dbReference type="STRING" id="1081109.A0A168DCR1"/>
<evidence type="ECO:0000313" key="4">
    <source>
        <dbReference type="Proteomes" id="UP000078544"/>
    </source>
</evidence>
<dbReference type="AlphaFoldDB" id="A0A168DCR1"/>
<proteinExistence type="predicted"/>
<accession>A0A168DCR1</accession>
<dbReference type="Proteomes" id="UP000078544">
    <property type="component" value="Unassembled WGS sequence"/>
</dbReference>
<feature type="compositionally biased region" description="Acidic residues" evidence="1">
    <location>
        <begin position="135"/>
        <end position="148"/>
    </location>
</feature>
<protein>
    <submittedName>
        <fullName evidence="3">Uncharacterized protein</fullName>
    </submittedName>
</protein>
<evidence type="ECO:0000313" key="3">
    <source>
        <dbReference type="EMBL" id="KZZ97601.1"/>
    </source>
</evidence>
<feature type="transmembrane region" description="Helical" evidence="2">
    <location>
        <begin position="65"/>
        <end position="83"/>
    </location>
</feature>
<dbReference type="PANTHER" id="PTHR42032">
    <property type="entry name" value="YALI0E30679P"/>
    <property type="match status" value="1"/>
</dbReference>
<feature type="transmembrane region" description="Helical" evidence="2">
    <location>
        <begin position="95"/>
        <end position="116"/>
    </location>
</feature>
<feature type="region of interest" description="Disordered" evidence="1">
    <location>
        <begin position="1"/>
        <end position="61"/>
    </location>
</feature>
<evidence type="ECO:0000256" key="1">
    <source>
        <dbReference type="SAM" id="MobiDB-lite"/>
    </source>
</evidence>